<feature type="transmembrane region" description="Helical" evidence="1">
    <location>
        <begin position="210"/>
        <end position="236"/>
    </location>
</feature>
<evidence type="ECO:0000256" key="1">
    <source>
        <dbReference type="SAM" id="Phobius"/>
    </source>
</evidence>
<sequence>MPRVSLGPFARTLATLSIAGTALSALIFLVSPWVFSGLAREDLPVEVASALLALGASILFFRSLRRSGRIFGWPGLVCVGFLALMLFLIAGEEISWGQRIFGIETPETFDGNIQNETNFHNFATDAFEFSYYFSAFVLLIVVPFVISCRPNLPRLAKLLPSPATAAVALPIAAFDYDHWMVSLAQISSFVTLFVAAAWAVGTPDGASRRLFVTAILVLVWVQAIFLAYGAAFLRIWDVTEYKEMVIAGGFAYYAYELFVRLREADTAENAAPDQRWRAARKPSG</sequence>
<name>A0A0M7BDB8_9RHOB</name>
<dbReference type="OrthoDB" id="7067875at2"/>
<organism evidence="2 3">
    <name type="scientific">Jannaschia seosinensis</name>
    <dbReference type="NCBI Taxonomy" id="313367"/>
    <lineage>
        <taxon>Bacteria</taxon>
        <taxon>Pseudomonadati</taxon>
        <taxon>Pseudomonadota</taxon>
        <taxon>Alphaproteobacteria</taxon>
        <taxon>Rhodobacterales</taxon>
        <taxon>Roseobacteraceae</taxon>
        <taxon>Jannaschia</taxon>
    </lineage>
</organism>
<keyword evidence="1" id="KW-1133">Transmembrane helix</keyword>
<reference evidence="2 3" key="1">
    <citation type="submission" date="2015-09" db="EMBL/GenBank/DDBJ databases">
        <authorList>
            <person name="Jackson K.R."/>
            <person name="Lunt B.L."/>
            <person name="Fisher J.N.B."/>
            <person name="Gardner A.V."/>
            <person name="Bailey M.E."/>
            <person name="Deus L.M."/>
            <person name="Earl A.S."/>
            <person name="Gibby P.D."/>
            <person name="Hartmann K.A."/>
            <person name="Liu J.E."/>
            <person name="Manci A.M."/>
            <person name="Nielsen D.A."/>
            <person name="Solomon M.B."/>
            <person name="Breakwell D.P."/>
            <person name="Burnett S.H."/>
            <person name="Grose J.H."/>
        </authorList>
    </citation>
    <scope>NUCLEOTIDE SEQUENCE [LARGE SCALE GENOMIC DNA]</scope>
    <source>
        <strain evidence="2 3">CECT 7799</strain>
    </source>
</reference>
<evidence type="ECO:0000313" key="3">
    <source>
        <dbReference type="Proteomes" id="UP000049455"/>
    </source>
</evidence>
<accession>A0A0M7BDB8</accession>
<evidence type="ECO:0000313" key="2">
    <source>
        <dbReference type="EMBL" id="CUH40730.1"/>
    </source>
</evidence>
<feature type="transmembrane region" description="Helical" evidence="1">
    <location>
        <begin position="71"/>
        <end position="90"/>
    </location>
</feature>
<feature type="transmembrane region" description="Helical" evidence="1">
    <location>
        <begin position="12"/>
        <end position="35"/>
    </location>
</feature>
<keyword evidence="1" id="KW-0472">Membrane</keyword>
<dbReference type="EMBL" id="CYPR01000228">
    <property type="protein sequence ID" value="CUH40730.1"/>
    <property type="molecule type" value="Genomic_DNA"/>
</dbReference>
<feature type="transmembrane region" description="Helical" evidence="1">
    <location>
        <begin position="179"/>
        <end position="198"/>
    </location>
</feature>
<feature type="transmembrane region" description="Helical" evidence="1">
    <location>
        <begin position="129"/>
        <end position="148"/>
    </location>
</feature>
<feature type="transmembrane region" description="Helical" evidence="1">
    <location>
        <begin position="47"/>
        <end position="64"/>
    </location>
</feature>
<keyword evidence="3" id="KW-1185">Reference proteome</keyword>
<dbReference type="AlphaFoldDB" id="A0A0M7BDB8"/>
<protein>
    <submittedName>
        <fullName evidence="2">Uncharacterized protein</fullName>
    </submittedName>
</protein>
<proteinExistence type="predicted"/>
<keyword evidence="1" id="KW-0812">Transmembrane</keyword>
<dbReference type="Proteomes" id="UP000049455">
    <property type="component" value="Unassembled WGS sequence"/>
</dbReference>
<gene>
    <name evidence="2" type="ORF">JSE7799_03465</name>
</gene>